<evidence type="ECO:0000313" key="2">
    <source>
        <dbReference type="EMBL" id="QGM98151.1"/>
    </source>
</evidence>
<organism evidence="2 3">
    <name type="scientific">Methylocystis parvus</name>
    <dbReference type="NCBI Taxonomy" id="134"/>
    <lineage>
        <taxon>Bacteria</taxon>
        <taxon>Pseudomonadati</taxon>
        <taxon>Pseudomonadota</taxon>
        <taxon>Alphaproteobacteria</taxon>
        <taxon>Hyphomicrobiales</taxon>
        <taxon>Methylocystaceae</taxon>
        <taxon>Methylocystis</taxon>
    </lineage>
</organism>
<feature type="domain" description="VOC" evidence="1">
    <location>
        <begin position="2"/>
        <end position="125"/>
    </location>
</feature>
<dbReference type="PANTHER" id="PTHR21366:SF22">
    <property type="entry name" value="VOC DOMAIN-CONTAINING PROTEIN"/>
    <property type="match status" value="1"/>
</dbReference>
<dbReference type="RefSeq" id="WP_016920284.1">
    <property type="nucleotide sequence ID" value="NZ_CP044331.1"/>
</dbReference>
<keyword evidence="3" id="KW-1185">Reference proteome</keyword>
<dbReference type="Proteomes" id="UP000422569">
    <property type="component" value="Chromosome"/>
</dbReference>
<dbReference type="InterPro" id="IPR050383">
    <property type="entry name" value="GlyoxalaseI/FosfomycinResist"/>
</dbReference>
<dbReference type="AlphaFoldDB" id="A0A6B8M5D9"/>
<evidence type="ECO:0000313" key="3">
    <source>
        <dbReference type="Proteomes" id="UP000422569"/>
    </source>
</evidence>
<accession>A0A6B8M5D9</accession>
<proteinExistence type="predicted"/>
<dbReference type="Gene3D" id="3.10.180.10">
    <property type="entry name" value="2,3-Dihydroxybiphenyl 1,2-Dioxygenase, domain 1"/>
    <property type="match status" value="1"/>
</dbReference>
<dbReference type="KEGG" id="mpar:F7D14_12135"/>
<dbReference type="SUPFAM" id="SSF54593">
    <property type="entry name" value="Glyoxalase/Bleomycin resistance protein/Dihydroxybiphenyl dioxygenase"/>
    <property type="match status" value="1"/>
</dbReference>
<protein>
    <submittedName>
        <fullName evidence="2">VOC family protein</fullName>
    </submittedName>
</protein>
<sequence>MRLGYVIIYVSDLEETVAFYEKAFCVSRRFLHESGYAEMETGATALAFASEKLAAANGVATRRNRPDAEAAGAEIAFVSDDVPAAFAKAVAAGAAAYKQPEKKPWGQVVAYVRDNNGFLVEICSPAGV</sequence>
<reference evidence="2 3" key="1">
    <citation type="submission" date="2019-09" db="EMBL/GenBank/DDBJ databases">
        <title>Isolation and complete genome sequencing of Methylocystis species.</title>
        <authorList>
            <person name="Rumah B.L."/>
            <person name="Stead C.E."/>
            <person name="Stevens B.C."/>
            <person name="Minton N.P."/>
            <person name="Grosse-Honebrink A."/>
            <person name="Zhang Y."/>
        </authorList>
    </citation>
    <scope>NUCLEOTIDE SEQUENCE [LARGE SCALE GENOMIC DNA]</scope>
    <source>
        <strain evidence="2 3">BRCS2</strain>
    </source>
</reference>
<dbReference type="InterPro" id="IPR037523">
    <property type="entry name" value="VOC_core"/>
</dbReference>
<name>A0A6B8M5D9_9HYPH</name>
<dbReference type="Pfam" id="PF00903">
    <property type="entry name" value="Glyoxalase"/>
    <property type="match status" value="1"/>
</dbReference>
<dbReference type="InterPro" id="IPR029068">
    <property type="entry name" value="Glyas_Bleomycin-R_OHBP_Dase"/>
</dbReference>
<gene>
    <name evidence="2" type="ORF">F7D14_12135</name>
</gene>
<dbReference type="EMBL" id="CP044331">
    <property type="protein sequence ID" value="QGM98151.1"/>
    <property type="molecule type" value="Genomic_DNA"/>
</dbReference>
<dbReference type="PANTHER" id="PTHR21366">
    <property type="entry name" value="GLYOXALASE FAMILY PROTEIN"/>
    <property type="match status" value="1"/>
</dbReference>
<dbReference type="InterPro" id="IPR004360">
    <property type="entry name" value="Glyas_Fos-R_dOase_dom"/>
</dbReference>
<evidence type="ECO:0000259" key="1">
    <source>
        <dbReference type="PROSITE" id="PS51819"/>
    </source>
</evidence>
<dbReference type="PROSITE" id="PS51819">
    <property type="entry name" value="VOC"/>
    <property type="match status" value="1"/>
</dbReference>